<gene>
    <name evidence="2" type="ORF">DLJ46_21820</name>
</gene>
<comment type="caution">
    <text evidence="2">The sequence shown here is derived from an EMBL/GenBank/DDBJ whole genome shotgun (WGS) entry which is preliminary data.</text>
</comment>
<evidence type="ECO:0000313" key="2">
    <source>
        <dbReference type="EMBL" id="PWU45368.1"/>
    </source>
</evidence>
<reference evidence="3" key="1">
    <citation type="submission" date="2018-05" db="EMBL/GenBank/DDBJ databases">
        <title>Micromonospora globispora sp. nov. and Micromonospora rugosa sp. nov., isolated from marine sediment.</title>
        <authorList>
            <person name="Carro L."/>
            <person name="Aysel V."/>
            <person name="Cetin D."/>
            <person name="Igual J.M."/>
            <person name="Klenk H.-P."/>
            <person name="Trujillo M.E."/>
            <person name="Sahin N."/>
        </authorList>
    </citation>
    <scope>NUCLEOTIDE SEQUENCE [LARGE SCALE GENOMIC DNA]</scope>
    <source>
        <strain evidence="3">S2904</strain>
    </source>
</reference>
<evidence type="ECO:0000256" key="1">
    <source>
        <dbReference type="SAM" id="MobiDB-lite"/>
    </source>
</evidence>
<feature type="region of interest" description="Disordered" evidence="1">
    <location>
        <begin position="68"/>
        <end position="96"/>
    </location>
</feature>
<dbReference type="Proteomes" id="UP000245683">
    <property type="component" value="Unassembled WGS sequence"/>
</dbReference>
<accession>A0A317JYB3</accession>
<feature type="region of interest" description="Disordered" evidence="1">
    <location>
        <begin position="1"/>
        <end position="24"/>
    </location>
</feature>
<protein>
    <submittedName>
        <fullName evidence="2">Uncharacterized protein</fullName>
    </submittedName>
</protein>
<keyword evidence="3" id="KW-1185">Reference proteome</keyword>
<sequence length="109" mass="11127">MGKHRRLSDDPPQETGAEDSGATYWSVDGAHWPSVRPSLPAEMVDLLAPPIVVGVARVAGSSRLAPSVEVARQTGGPRTPGPVRSGLPAGRPVPAGASTVRFASAAASH</sequence>
<dbReference type="OrthoDB" id="3403999at2"/>
<evidence type="ECO:0000313" key="3">
    <source>
        <dbReference type="Proteomes" id="UP000245683"/>
    </source>
</evidence>
<organism evidence="2 3">
    <name type="scientific">Micromonospora globispora</name>
    <dbReference type="NCBI Taxonomy" id="1450148"/>
    <lineage>
        <taxon>Bacteria</taxon>
        <taxon>Bacillati</taxon>
        <taxon>Actinomycetota</taxon>
        <taxon>Actinomycetes</taxon>
        <taxon>Micromonosporales</taxon>
        <taxon>Micromonosporaceae</taxon>
        <taxon>Micromonospora</taxon>
    </lineage>
</organism>
<dbReference type="AlphaFoldDB" id="A0A317JYB3"/>
<name>A0A317JYB3_9ACTN</name>
<feature type="non-terminal residue" evidence="2">
    <location>
        <position position="109"/>
    </location>
</feature>
<proteinExistence type="predicted"/>
<dbReference type="EMBL" id="QGSV01000257">
    <property type="protein sequence ID" value="PWU45368.1"/>
    <property type="molecule type" value="Genomic_DNA"/>
</dbReference>
<dbReference type="RefSeq" id="WP_109946481.1">
    <property type="nucleotide sequence ID" value="NZ_QGSV01000257.1"/>
</dbReference>